<keyword evidence="5 6" id="KW-0663">Pyridoxal phosphate</keyword>
<name>A0ABV0J956_9CYAN</name>
<evidence type="ECO:0000256" key="7">
    <source>
        <dbReference type="SAM" id="MobiDB-lite"/>
    </source>
</evidence>
<evidence type="ECO:0000256" key="3">
    <source>
        <dbReference type="ARBA" id="ARBA00022576"/>
    </source>
</evidence>
<evidence type="ECO:0000313" key="9">
    <source>
        <dbReference type="EMBL" id="MEP0818307.1"/>
    </source>
</evidence>
<evidence type="ECO:0000259" key="8">
    <source>
        <dbReference type="Pfam" id="PF00155"/>
    </source>
</evidence>
<keyword evidence="6" id="KW-0368">Histidine biosynthesis</keyword>
<dbReference type="RefSeq" id="WP_190441715.1">
    <property type="nucleotide sequence ID" value="NZ_JAMPKM010000008.1"/>
</dbReference>
<keyword evidence="10" id="KW-1185">Reference proteome</keyword>
<organism evidence="9 10">
    <name type="scientific">Trichocoleus desertorum GB2-A4</name>
    <dbReference type="NCBI Taxonomy" id="2933944"/>
    <lineage>
        <taxon>Bacteria</taxon>
        <taxon>Bacillati</taxon>
        <taxon>Cyanobacteriota</taxon>
        <taxon>Cyanophyceae</taxon>
        <taxon>Leptolyngbyales</taxon>
        <taxon>Trichocoleusaceae</taxon>
        <taxon>Trichocoleus</taxon>
    </lineage>
</organism>
<dbReference type="PANTHER" id="PTHR43643">
    <property type="entry name" value="HISTIDINOL-PHOSPHATE AMINOTRANSFERASE 2"/>
    <property type="match status" value="1"/>
</dbReference>
<evidence type="ECO:0000256" key="2">
    <source>
        <dbReference type="ARBA" id="ARBA00011738"/>
    </source>
</evidence>
<evidence type="ECO:0000256" key="5">
    <source>
        <dbReference type="ARBA" id="ARBA00022898"/>
    </source>
</evidence>
<feature type="region of interest" description="Disordered" evidence="7">
    <location>
        <begin position="15"/>
        <end position="37"/>
    </location>
</feature>
<comment type="catalytic activity">
    <reaction evidence="6">
        <text>L-histidinol phosphate + 2-oxoglutarate = 3-(imidazol-4-yl)-2-oxopropyl phosphate + L-glutamate</text>
        <dbReference type="Rhea" id="RHEA:23744"/>
        <dbReference type="ChEBI" id="CHEBI:16810"/>
        <dbReference type="ChEBI" id="CHEBI:29985"/>
        <dbReference type="ChEBI" id="CHEBI:57766"/>
        <dbReference type="ChEBI" id="CHEBI:57980"/>
        <dbReference type="EC" id="2.6.1.9"/>
    </reaction>
</comment>
<dbReference type="Proteomes" id="UP001464891">
    <property type="component" value="Unassembled WGS sequence"/>
</dbReference>
<comment type="subunit">
    <text evidence="2 6">Homodimer.</text>
</comment>
<dbReference type="EC" id="2.6.1.9" evidence="6"/>
<dbReference type="InterPro" id="IPR005861">
    <property type="entry name" value="HisP_aminotrans"/>
</dbReference>
<dbReference type="InterPro" id="IPR015424">
    <property type="entry name" value="PyrdxlP-dep_Trfase"/>
</dbReference>
<dbReference type="Gene3D" id="3.40.640.10">
    <property type="entry name" value="Type I PLP-dependent aspartate aminotransferase-like (Major domain)"/>
    <property type="match status" value="1"/>
</dbReference>
<evidence type="ECO:0000313" key="10">
    <source>
        <dbReference type="Proteomes" id="UP001464891"/>
    </source>
</evidence>
<dbReference type="Gene3D" id="3.90.1150.10">
    <property type="entry name" value="Aspartate Aminotransferase, domain 1"/>
    <property type="match status" value="1"/>
</dbReference>
<dbReference type="InterPro" id="IPR004839">
    <property type="entry name" value="Aminotransferase_I/II_large"/>
</dbReference>
<comment type="similarity">
    <text evidence="6">Belongs to the class-II pyridoxal-phosphate-dependent aminotransferase family. Histidinol-phosphate aminotransferase subfamily.</text>
</comment>
<dbReference type="CDD" id="cd00609">
    <property type="entry name" value="AAT_like"/>
    <property type="match status" value="1"/>
</dbReference>
<dbReference type="InterPro" id="IPR050106">
    <property type="entry name" value="HistidinolP_aminotransfase"/>
</dbReference>
<dbReference type="HAMAP" id="MF_01023">
    <property type="entry name" value="HisC_aminotrans_2"/>
    <property type="match status" value="1"/>
</dbReference>
<gene>
    <name evidence="6 9" type="primary">hisC</name>
    <name evidence="9" type="ORF">NC998_14500</name>
</gene>
<comment type="pathway">
    <text evidence="6">Amino-acid biosynthesis; L-histidine biosynthesis; L-histidine from 5-phospho-alpha-D-ribose 1-diphosphate: step 7/9.</text>
</comment>
<sequence length="351" mass="39143">MSSYFRPNVEAMKGHTPSHYLKPGSPSIKLNSNENPYPPSPTIRAVLQNLDLEYLRRYPDANANELRQAIAAVLQIPLDWIIVGNGCDELLHVVARACAEGKRQVVYPTPTYMLYPLLTEIQPADRIEVADPADGHLPIESLVAANGAVTFITAPNSPFGHGVAIAELRELAARLTGVLVIDEAYVDFAEETALPLVQEFENVIILRTLSKGYSLAGLRLGFGIAQPQLLQGLLKVKDTYNIDAIAALVGAAAMRDQTYKDTCVAKVKASRTKLAQDLQHLAFRVWNSQTNFLLVEPPQKNAEQIFLALREQDIWIRYFHQPGLKDKLRITIGTNEQNQTLWEGLRQWRNI</sequence>
<dbReference type="InterPro" id="IPR015421">
    <property type="entry name" value="PyrdxlP-dep_Trfase_major"/>
</dbReference>
<keyword evidence="4 6" id="KW-0808">Transferase</keyword>
<feature type="modified residue" description="N6-(pyridoxal phosphate)lysine" evidence="6">
    <location>
        <position position="211"/>
    </location>
</feature>
<comment type="caution">
    <text evidence="9">The sequence shown here is derived from an EMBL/GenBank/DDBJ whole genome shotgun (WGS) entry which is preliminary data.</text>
</comment>
<evidence type="ECO:0000256" key="4">
    <source>
        <dbReference type="ARBA" id="ARBA00022679"/>
    </source>
</evidence>
<dbReference type="NCBIfam" id="TIGR01141">
    <property type="entry name" value="hisC"/>
    <property type="match status" value="1"/>
</dbReference>
<proteinExistence type="inferred from homology"/>
<evidence type="ECO:0000256" key="6">
    <source>
        <dbReference type="HAMAP-Rule" id="MF_01023"/>
    </source>
</evidence>
<dbReference type="Pfam" id="PF00155">
    <property type="entry name" value="Aminotran_1_2"/>
    <property type="match status" value="1"/>
</dbReference>
<dbReference type="PANTHER" id="PTHR43643:SF3">
    <property type="entry name" value="HISTIDINOL-PHOSPHATE AMINOTRANSFERASE"/>
    <property type="match status" value="1"/>
</dbReference>
<protein>
    <recommendedName>
        <fullName evidence="6">Histidinol-phosphate aminotransferase</fullName>
        <ecNumber evidence="6">2.6.1.9</ecNumber>
    </recommendedName>
    <alternativeName>
        <fullName evidence="6">Imidazole acetol-phosphate transaminase</fullName>
    </alternativeName>
</protein>
<keyword evidence="3 6" id="KW-0032">Aminotransferase</keyword>
<dbReference type="GO" id="GO:0004400">
    <property type="term" value="F:histidinol-phosphate transaminase activity"/>
    <property type="evidence" value="ECO:0007669"/>
    <property type="project" value="UniProtKB-EC"/>
</dbReference>
<comment type="cofactor">
    <cofactor evidence="1 6">
        <name>pyridoxal 5'-phosphate</name>
        <dbReference type="ChEBI" id="CHEBI:597326"/>
    </cofactor>
</comment>
<accession>A0ABV0J956</accession>
<dbReference type="InterPro" id="IPR001917">
    <property type="entry name" value="Aminotrans_II_pyridoxalP_BS"/>
</dbReference>
<feature type="domain" description="Aminotransferase class I/classII large" evidence="8">
    <location>
        <begin position="28"/>
        <end position="343"/>
    </location>
</feature>
<dbReference type="InterPro" id="IPR015422">
    <property type="entry name" value="PyrdxlP-dep_Trfase_small"/>
</dbReference>
<reference evidence="9 10" key="1">
    <citation type="submission" date="2022-04" db="EMBL/GenBank/DDBJ databases">
        <title>Positive selection, recombination, and allopatry shape intraspecific diversity of widespread and dominant cyanobacteria.</title>
        <authorList>
            <person name="Wei J."/>
            <person name="Shu W."/>
            <person name="Hu C."/>
        </authorList>
    </citation>
    <scope>NUCLEOTIDE SEQUENCE [LARGE SCALE GENOMIC DNA]</scope>
    <source>
        <strain evidence="9 10">GB2-A4</strain>
    </source>
</reference>
<evidence type="ECO:0000256" key="1">
    <source>
        <dbReference type="ARBA" id="ARBA00001933"/>
    </source>
</evidence>
<keyword evidence="6" id="KW-0028">Amino-acid biosynthesis</keyword>
<dbReference type="EMBL" id="JAMPKM010000008">
    <property type="protein sequence ID" value="MEP0818307.1"/>
    <property type="molecule type" value="Genomic_DNA"/>
</dbReference>
<dbReference type="SUPFAM" id="SSF53383">
    <property type="entry name" value="PLP-dependent transferases"/>
    <property type="match status" value="1"/>
</dbReference>
<dbReference type="PROSITE" id="PS00599">
    <property type="entry name" value="AA_TRANSFER_CLASS_2"/>
    <property type="match status" value="1"/>
</dbReference>